<dbReference type="Gene3D" id="1.20.1250.20">
    <property type="entry name" value="MFS general substrate transporter like domains"/>
    <property type="match status" value="1"/>
</dbReference>
<dbReference type="InterPro" id="IPR020846">
    <property type="entry name" value="MFS_dom"/>
</dbReference>
<proteinExistence type="predicted"/>
<sequence>MKKFLTIWFGELISSIGGGMSAFAMTIYALKVTNSVTAVSLITLLAFLPTVLLAPFGGFLADRYDRRLLMMIGDSFSILGLLYIVWQVDVGSTDLCPIYLGVTVSAIFSALVEPAYRVTVSDLLTKDEYAKASGMVQLAASSRYLISPALAGFFLAYFDIRFILWLDIVSFIVAVLLIFFVKKGIKTSNQAHKDQISFGETWKLTRSYKGLQSLISMMTLVCFFIGLVQVLIEPLVLNMADTQTVGVMEALCTVGLLVGSLWIGTKGIHSRHAEILAQAGFLAGIFIGLSGFVMQVWWVGIMIFLFFVTLAFVNSCADVLVRVAIPNELQGRMWGMISFITQFGTVIAYLCAGFLADHLFEPAMAEQGFLARTIGRLIGSGAGRGIGLMLIISGVGLIISSLMIGRNRSIKQINIVKER</sequence>
<feature type="transmembrane region" description="Helical" evidence="7">
    <location>
        <begin position="244"/>
        <end position="263"/>
    </location>
</feature>
<comment type="subcellular location">
    <subcellularLocation>
        <location evidence="1">Cell membrane</location>
        <topology evidence="1">Multi-pass membrane protein</topology>
    </subcellularLocation>
</comment>
<feature type="transmembrane region" description="Helical" evidence="7">
    <location>
        <begin position="36"/>
        <end position="61"/>
    </location>
</feature>
<feature type="transmembrane region" description="Helical" evidence="7">
    <location>
        <begin position="386"/>
        <end position="405"/>
    </location>
</feature>
<feature type="transmembrane region" description="Helical" evidence="7">
    <location>
        <begin position="98"/>
        <end position="116"/>
    </location>
</feature>
<dbReference type="SUPFAM" id="SSF103473">
    <property type="entry name" value="MFS general substrate transporter"/>
    <property type="match status" value="1"/>
</dbReference>
<keyword evidence="2" id="KW-0813">Transport</keyword>
<gene>
    <name evidence="9" type="ORF">ACFOSE_01920</name>
</gene>
<evidence type="ECO:0000313" key="10">
    <source>
        <dbReference type="Proteomes" id="UP001595901"/>
    </source>
</evidence>
<feature type="transmembrane region" description="Helical" evidence="7">
    <location>
        <begin position="12"/>
        <end position="30"/>
    </location>
</feature>
<evidence type="ECO:0000256" key="3">
    <source>
        <dbReference type="ARBA" id="ARBA00022475"/>
    </source>
</evidence>
<feature type="transmembrane region" description="Helical" evidence="7">
    <location>
        <begin position="136"/>
        <end position="156"/>
    </location>
</feature>
<feature type="domain" description="Major facilitator superfamily (MFS) profile" evidence="8">
    <location>
        <begin position="3"/>
        <end position="408"/>
    </location>
</feature>
<dbReference type="PROSITE" id="PS50850">
    <property type="entry name" value="MFS"/>
    <property type="match status" value="1"/>
</dbReference>
<dbReference type="RefSeq" id="WP_380429772.1">
    <property type="nucleotide sequence ID" value="NZ_JBHSAC010000018.1"/>
</dbReference>
<dbReference type="InterPro" id="IPR011701">
    <property type="entry name" value="MFS"/>
</dbReference>
<evidence type="ECO:0000256" key="2">
    <source>
        <dbReference type="ARBA" id="ARBA00022448"/>
    </source>
</evidence>
<reference evidence="10" key="1">
    <citation type="journal article" date="2019" name="Int. J. Syst. Evol. Microbiol.">
        <title>The Global Catalogue of Microorganisms (GCM) 10K type strain sequencing project: providing services to taxonomists for standard genome sequencing and annotation.</title>
        <authorList>
            <consortium name="The Broad Institute Genomics Platform"/>
            <consortium name="The Broad Institute Genome Sequencing Center for Infectious Disease"/>
            <person name="Wu L."/>
            <person name="Ma J."/>
        </authorList>
    </citation>
    <scope>NUCLEOTIDE SEQUENCE [LARGE SCALE GENOMIC DNA]</scope>
    <source>
        <strain evidence="10">CCUG 58728</strain>
    </source>
</reference>
<evidence type="ECO:0000313" key="9">
    <source>
        <dbReference type="EMBL" id="MFC3931554.1"/>
    </source>
</evidence>
<evidence type="ECO:0000256" key="6">
    <source>
        <dbReference type="ARBA" id="ARBA00023136"/>
    </source>
</evidence>
<evidence type="ECO:0000256" key="4">
    <source>
        <dbReference type="ARBA" id="ARBA00022692"/>
    </source>
</evidence>
<dbReference type="EMBL" id="JBHSAC010000018">
    <property type="protein sequence ID" value="MFC3931554.1"/>
    <property type="molecule type" value="Genomic_DNA"/>
</dbReference>
<evidence type="ECO:0000256" key="1">
    <source>
        <dbReference type="ARBA" id="ARBA00004651"/>
    </source>
</evidence>
<dbReference type="Pfam" id="PF07690">
    <property type="entry name" value="MFS_1"/>
    <property type="match status" value="1"/>
</dbReference>
<accession>A0ABV8D0H8</accession>
<feature type="transmembrane region" description="Helical" evidence="7">
    <location>
        <begin position="275"/>
        <end position="293"/>
    </location>
</feature>
<keyword evidence="5 7" id="KW-1133">Transmembrane helix</keyword>
<keyword evidence="4 7" id="KW-0812">Transmembrane</keyword>
<comment type="caution">
    <text evidence="9">The sequence shown here is derived from an EMBL/GenBank/DDBJ whole genome shotgun (WGS) entry which is preliminary data.</text>
</comment>
<keyword evidence="3" id="KW-1003">Cell membrane</keyword>
<evidence type="ECO:0000256" key="5">
    <source>
        <dbReference type="ARBA" id="ARBA00022989"/>
    </source>
</evidence>
<evidence type="ECO:0000259" key="8">
    <source>
        <dbReference type="PROSITE" id="PS50850"/>
    </source>
</evidence>
<organism evidence="9 10">
    <name type="scientific">Streptococcus dentapri</name>
    <dbReference type="NCBI Taxonomy" id="573564"/>
    <lineage>
        <taxon>Bacteria</taxon>
        <taxon>Bacillati</taxon>
        <taxon>Bacillota</taxon>
        <taxon>Bacilli</taxon>
        <taxon>Lactobacillales</taxon>
        <taxon>Streptococcaceae</taxon>
        <taxon>Streptococcus</taxon>
    </lineage>
</organism>
<keyword evidence="6 7" id="KW-0472">Membrane</keyword>
<keyword evidence="10" id="KW-1185">Reference proteome</keyword>
<dbReference type="CDD" id="cd06173">
    <property type="entry name" value="MFS_MefA_like"/>
    <property type="match status" value="1"/>
</dbReference>
<feature type="transmembrane region" description="Helical" evidence="7">
    <location>
        <begin position="68"/>
        <end position="86"/>
    </location>
</feature>
<evidence type="ECO:0000256" key="7">
    <source>
        <dbReference type="SAM" id="Phobius"/>
    </source>
</evidence>
<feature type="transmembrane region" description="Helical" evidence="7">
    <location>
        <begin position="333"/>
        <end position="356"/>
    </location>
</feature>
<dbReference type="InterPro" id="IPR036259">
    <property type="entry name" value="MFS_trans_sf"/>
</dbReference>
<dbReference type="PANTHER" id="PTHR43266">
    <property type="entry name" value="MACROLIDE-EFFLUX PROTEIN"/>
    <property type="match status" value="1"/>
</dbReference>
<feature type="transmembrane region" description="Helical" evidence="7">
    <location>
        <begin position="213"/>
        <end position="232"/>
    </location>
</feature>
<protein>
    <submittedName>
        <fullName evidence="9">MFS transporter</fullName>
    </submittedName>
</protein>
<name>A0ABV8D0H8_9STRE</name>
<dbReference type="Proteomes" id="UP001595901">
    <property type="component" value="Unassembled WGS sequence"/>
</dbReference>
<dbReference type="PANTHER" id="PTHR43266:SF2">
    <property type="entry name" value="MAJOR FACILITATOR SUPERFAMILY (MFS) PROFILE DOMAIN-CONTAINING PROTEIN"/>
    <property type="match status" value="1"/>
</dbReference>
<feature type="transmembrane region" description="Helical" evidence="7">
    <location>
        <begin position="162"/>
        <end position="181"/>
    </location>
</feature>
<feature type="transmembrane region" description="Helical" evidence="7">
    <location>
        <begin position="299"/>
        <end position="321"/>
    </location>
</feature>